<reference evidence="3 4" key="1">
    <citation type="submission" date="2016-07" db="EMBL/GenBank/DDBJ databases">
        <title>Multiple horizontal gene transfer events from other fungi enriched the ability of initially mycotrophic Trichoderma (Ascomycota) to feed on dead plant biomass.</title>
        <authorList>
            <consortium name="DOE Joint Genome Institute"/>
            <person name="Aerts A."/>
            <person name="Atanasova L."/>
            <person name="Chenthamara K."/>
            <person name="Zhang J."/>
            <person name="Grujic M."/>
            <person name="Henrissat B."/>
            <person name="Kuo A."/>
            <person name="Salamov A."/>
            <person name="Lipzen A."/>
            <person name="Labutti K."/>
            <person name="Barry K."/>
            <person name="Miao Y."/>
            <person name="Rahimi M.J."/>
            <person name="Shen Q."/>
            <person name="Grigoriev I.V."/>
            <person name="Kubicek C.P."/>
            <person name="Druzhinina I.S."/>
        </authorList>
    </citation>
    <scope>NUCLEOTIDE SEQUENCE [LARGE SCALE GENOMIC DNA]</scope>
    <source>
        <strain evidence="3 4">CBS 433.97</strain>
    </source>
</reference>
<dbReference type="PANTHER" id="PTHR10622:SF10">
    <property type="entry name" value="HET DOMAIN-CONTAINING PROTEIN"/>
    <property type="match status" value="1"/>
</dbReference>
<proteinExistence type="predicted"/>
<dbReference type="Proteomes" id="UP000240493">
    <property type="component" value="Unassembled WGS sequence"/>
</dbReference>
<dbReference type="AlphaFoldDB" id="A0A2T3YT31"/>
<keyword evidence="4" id="KW-1185">Reference proteome</keyword>
<name>A0A2T3YT31_TRIA4</name>
<accession>A0A2T3YT31</accession>
<evidence type="ECO:0000259" key="2">
    <source>
        <dbReference type="Pfam" id="PF26640"/>
    </source>
</evidence>
<evidence type="ECO:0000313" key="4">
    <source>
        <dbReference type="Proteomes" id="UP000240493"/>
    </source>
</evidence>
<dbReference type="Pfam" id="PF26640">
    <property type="entry name" value="DUF8212"/>
    <property type="match status" value="1"/>
</dbReference>
<gene>
    <name evidence="3" type="ORF">M441DRAFT_62716</name>
</gene>
<evidence type="ECO:0000259" key="1">
    <source>
        <dbReference type="Pfam" id="PF06985"/>
    </source>
</evidence>
<sequence length="573" mass="66213">MRLLSTKALEFRDFLGTDIPRYTILSHRWERDEMSYQDMAKEMERNNNTWPGTTDVLQKQGYRKISEFRRLALKDGYEYIWVDTCCIDKTSSAELQEAINSMYQWYWNSDVCYAYLSDVSIPTDRTDADGRLLFKPSDLQPFQRSQWFTRGWTLQELLAPRALIFVDQRWKKFGTAYDLENFIETATSIQIRKHVHRGRTRSEILQVGQCMSWAATRTTTRIEDRAYSLLGLFDVNLPMMYGEGGRAFQRLQEEILRVYEDASILAWSHADADTAFAPNGLAPSPDHFRQFPRLIDKMSNSNFEFATINPTLTHRGVQVTLRVHIDQHDLALGYAFLLNSDRPFSNMLVLPLLITRSTSKLGEDIEAVRLSDPLWVAQRFVGEGDKRLVRFLRQAQTADMNRHRDGFSLSSTVWKSYTTTLTYPTQAKTESRYFPAIFGGVTGDMDGFPLLKKEHVFAIELMDRRQTSERFVVLVEYNINYFGTANITDVRVITTGREMDLADMADLTRSRGKRYPSCDLLDQNGSAIPTDEIVQIRKFSSYWVQDDVEELTKPPVHPVDALPVKQLCIIEEA</sequence>
<dbReference type="InterPro" id="IPR058525">
    <property type="entry name" value="DUF8212"/>
</dbReference>
<dbReference type="PANTHER" id="PTHR10622">
    <property type="entry name" value="HET DOMAIN-CONTAINING PROTEIN"/>
    <property type="match status" value="1"/>
</dbReference>
<dbReference type="Pfam" id="PF06985">
    <property type="entry name" value="HET"/>
    <property type="match status" value="1"/>
</dbReference>
<dbReference type="OrthoDB" id="20872at2759"/>
<feature type="domain" description="DUF8212" evidence="2">
    <location>
        <begin position="246"/>
        <end position="278"/>
    </location>
</feature>
<dbReference type="EMBL" id="KZ679274">
    <property type="protein sequence ID" value="PTB35679.1"/>
    <property type="molecule type" value="Genomic_DNA"/>
</dbReference>
<feature type="domain" description="Heterokaryon incompatibility" evidence="1">
    <location>
        <begin position="22"/>
        <end position="119"/>
    </location>
</feature>
<dbReference type="STRING" id="1042311.A0A2T3YT31"/>
<dbReference type="InterPro" id="IPR010730">
    <property type="entry name" value="HET"/>
</dbReference>
<organism evidence="3 4">
    <name type="scientific">Trichoderma asperellum (strain ATCC 204424 / CBS 433.97 / NBRC 101777)</name>
    <dbReference type="NCBI Taxonomy" id="1042311"/>
    <lineage>
        <taxon>Eukaryota</taxon>
        <taxon>Fungi</taxon>
        <taxon>Dikarya</taxon>
        <taxon>Ascomycota</taxon>
        <taxon>Pezizomycotina</taxon>
        <taxon>Sordariomycetes</taxon>
        <taxon>Hypocreomycetidae</taxon>
        <taxon>Hypocreales</taxon>
        <taxon>Hypocreaceae</taxon>
        <taxon>Trichoderma</taxon>
    </lineage>
</organism>
<protein>
    <submittedName>
        <fullName evidence="3">Uncharacterized protein</fullName>
    </submittedName>
</protein>
<evidence type="ECO:0000313" key="3">
    <source>
        <dbReference type="EMBL" id="PTB35679.1"/>
    </source>
</evidence>